<dbReference type="Proteomes" id="UP000823388">
    <property type="component" value="Chromosome 2K"/>
</dbReference>
<organism evidence="2 3">
    <name type="scientific">Panicum virgatum</name>
    <name type="common">Blackwell switchgrass</name>
    <dbReference type="NCBI Taxonomy" id="38727"/>
    <lineage>
        <taxon>Eukaryota</taxon>
        <taxon>Viridiplantae</taxon>
        <taxon>Streptophyta</taxon>
        <taxon>Embryophyta</taxon>
        <taxon>Tracheophyta</taxon>
        <taxon>Spermatophyta</taxon>
        <taxon>Magnoliopsida</taxon>
        <taxon>Liliopsida</taxon>
        <taxon>Poales</taxon>
        <taxon>Poaceae</taxon>
        <taxon>PACMAD clade</taxon>
        <taxon>Panicoideae</taxon>
        <taxon>Panicodae</taxon>
        <taxon>Paniceae</taxon>
        <taxon>Panicinae</taxon>
        <taxon>Panicum</taxon>
        <taxon>Panicum sect. Hiantes</taxon>
    </lineage>
</organism>
<proteinExistence type="predicted"/>
<evidence type="ECO:0000313" key="3">
    <source>
        <dbReference type="Proteomes" id="UP000823388"/>
    </source>
</evidence>
<feature type="compositionally biased region" description="Low complexity" evidence="1">
    <location>
        <begin position="76"/>
        <end position="86"/>
    </location>
</feature>
<reference evidence="2" key="1">
    <citation type="submission" date="2020-05" db="EMBL/GenBank/DDBJ databases">
        <title>WGS assembly of Panicum virgatum.</title>
        <authorList>
            <person name="Lovell J.T."/>
            <person name="Jenkins J."/>
            <person name="Shu S."/>
            <person name="Juenger T.E."/>
            <person name="Schmutz J."/>
        </authorList>
    </citation>
    <scope>NUCLEOTIDE SEQUENCE</scope>
    <source>
        <strain evidence="2">AP13</strain>
    </source>
</reference>
<evidence type="ECO:0000313" key="2">
    <source>
        <dbReference type="EMBL" id="KAG2646759.1"/>
    </source>
</evidence>
<feature type="compositionally biased region" description="Low complexity" evidence="1">
    <location>
        <begin position="1"/>
        <end position="14"/>
    </location>
</feature>
<gene>
    <name evidence="2" type="ORF">PVAP13_2KG557600</name>
</gene>
<feature type="region of interest" description="Disordered" evidence="1">
    <location>
        <begin position="1"/>
        <end position="21"/>
    </location>
</feature>
<feature type="region of interest" description="Disordered" evidence="1">
    <location>
        <begin position="50"/>
        <end position="95"/>
    </location>
</feature>
<name>A0A8T0WU46_PANVG</name>
<dbReference type="AlphaFoldDB" id="A0A8T0WU46"/>
<comment type="caution">
    <text evidence="2">The sequence shown here is derived from an EMBL/GenBank/DDBJ whole genome shotgun (WGS) entry which is preliminary data.</text>
</comment>
<accession>A0A8T0WU46</accession>
<protein>
    <submittedName>
        <fullName evidence="2">Uncharacterized protein</fullName>
    </submittedName>
</protein>
<dbReference type="EMBL" id="CM029039">
    <property type="protein sequence ID" value="KAG2646759.1"/>
    <property type="molecule type" value="Genomic_DNA"/>
</dbReference>
<sequence length="130" mass="13840">MDAAVLASTPPAAAGEEPRDAPMVRGILRSVGLRGSASTTPVWWTDSWSSPAATRAMCSARPGRTPTTPAGRRSRPTTCTSRSGPSPRSPPGRRAVRLSLTWRAAGTRSLCTRRLLLLDGSLSRLLRTQC</sequence>
<keyword evidence="3" id="KW-1185">Reference proteome</keyword>
<evidence type="ECO:0000256" key="1">
    <source>
        <dbReference type="SAM" id="MobiDB-lite"/>
    </source>
</evidence>